<dbReference type="EMBL" id="JAFIQS020000013">
    <property type="protein sequence ID" value="KAH9474342.1"/>
    <property type="molecule type" value="Genomic_DNA"/>
</dbReference>
<keyword evidence="2" id="KW-1185">Reference proteome</keyword>
<comment type="caution">
    <text evidence="1">The sequence shown here is derived from an EMBL/GenBank/DDBJ whole genome shotgun (WGS) entry which is preliminary data.</text>
</comment>
<gene>
    <name evidence="1" type="ORF">JR316_0012800</name>
</gene>
<evidence type="ECO:0000313" key="2">
    <source>
        <dbReference type="Proteomes" id="UP000664032"/>
    </source>
</evidence>
<name>A0ACB8GFN4_PSICU</name>
<reference evidence="1" key="1">
    <citation type="submission" date="2021-10" db="EMBL/GenBank/DDBJ databases">
        <title>Psilocybe cubensis genome.</title>
        <authorList>
            <person name="Mckernan K.J."/>
            <person name="Crawford S."/>
            <person name="Trippe A."/>
            <person name="Kane L.T."/>
            <person name="Mclaughlin S."/>
        </authorList>
    </citation>
    <scope>NUCLEOTIDE SEQUENCE</scope>
    <source>
        <strain evidence="1">MGC-MH-2018</strain>
    </source>
</reference>
<sequence length="473" mass="53387">MTRFHHLYTVYRVKTRQKNTQARVIAPAFSLAEEVKARVEFERRFGITETRNHDTQNILIKHRGSADALTLVENILRPLRSRHVYLSYDEHDLVTANTQAVTHAAFLSMGTAWAAAQSYPWEQGLYVGGIETAKVNLTLRIYSNAWHVYAGLAILNPAARVQIERYATSATELFKMMLEGGSGGEEAKRRFRERVEWARDMVFGGVAREGSTPGGGRRRRPILLSEDVLDRFSLGKLPPPSPVDGSSPFSSSPTEPQRPPSRYRPNSHLSLLAMVDCWAHLYINPYTHLTLAATPLFRLFLGVAEHLFLSPTSLLEASIHSALHDTWHRADDLEFVCAARGWSQCVSFGSFEVYRRRFEETRAFFEGRFEEVGKVGAEMIRAVMESEIKREEEEGVQGNTVTAAPVRARANIGSMMHDPFRSLQLIKPTSTSSSPLMHLVLHRTDSDSTWLFTLERDLTAIKHPTGTHENRAL</sequence>
<accession>A0ACB8GFN4</accession>
<dbReference type="Proteomes" id="UP000664032">
    <property type="component" value="Unassembled WGS sequence"/>
</dbReference>
<organism evidence="1 2">
    <name type="scientific">Psilocybe cubensis</name>
    <name type="common">Psychedelic mushroom</name>
    <name type="synonym">Stropharia cubensis</name>
    <dbReference type="NCBI Taxonomy" id="181762"/>
    <lineage>
        <taxon>Eukaryota</taxon>
        <taxon>Fungi</taxon>
        <taxon>Dikarya</taxon>
        <taxon>Basidiomycota</taxon>
        <taxon>Agaricomycotina</taxon>
        <taxon>Agaricomycetes</taxon>
        <taxon>Agaricomycetidae</taxon>
        <taxon>Agaricales</taxon>
        <taxon>Agaricineae</taxon>
        <taxon>Strophariaceae</taxon>
        <taxon>Psilocybe</taxon>
    </lineage>
</organism>
<protein>
    <submittedName>
        <fullName evidence="1">Prephenate dehydrogenase [NADP(+)]</fullName>
    </submittedName>
</protein>
<evidence type="ECO:0000313" key="1">
    <source>
        <dbReference type="EMBL" id="KAH9474342.1"/>
    </source>
</evidence>
<proteinExistence type="predicted"/>